<reference evidence="2" key="1">
    <citation type="submission" date="2003-08" db="EMBL/GenBank/DDBJ databases">
        <authorList>
            <person name="Birren B."/>
            <person name="Nusbaum C."/>
            <person name="Abebe A."/>
            <person name="Abouelleil A."/>
            <person name="Adekoya E."/>
            <person name="Ait-zahra M."/>
            <person name="Allen N."/>
            <person name="Allen T."/>
            <person name="An P."/>
            <person name="Anderson M."/>
            <person name="Anderson S."/>
            <person name="Arachchi H."/>
            <person name="Armbruster J."/>
            <person name="Bachantsang P."/>
            <person name="Baldwin J."/>
            <person name="Barry A."/>
            <person name="Bayul T."/>
            <person name="Blitshsteyn B."/>
            <person name="Bloom T."/>
            <person name="Blye J."/>
            <person name="Boguslavskiy L."/>
            <person name="Borowsky M."/>
            <person name="Boukhgalter B."/>
            <person name="Brunache A."/>
            <person name="Butler J."/>
            <person name="Calixte N."/>
            <person name="Calvo S."/>
            <person name="Camarata J."/>
            <person name="Campo K."/>
            <person name="Chang J."/>
            <person name="Cheshatsang Y."/>
            <person name="Citroen M."/>
            <person name="Collymore A."/>
            <person name="Considine T."/>
            <person name="Cook A."/>
            <person name="Cooke P."/>
            <person name="Corum B."/>
            <person name="Cuomo C."/>
            <person name="David R."/>
            <person name="Dawoe T."/>
            <person name="Degray S."/>
            <person name="Dodge S."/>
            <person name="Dooley K."/>
            <person name="Dorje P."/>
            <person name="Dorjee K."/>
            <person name="Dorris L."/>
            <person name="Duffey N."/>
            <person name="Dupes A."/>
            <person name="Elkins T."/>
            <person name="Engels R."/>
            <person name="Erickson J."/>
            <person name="Farina A."/>
            <person name="Faro S."/>
            <person name="Ferreira P."/>
            <person name="Fischer H."/>
            <person name="Fitzgerald M."/>
            <person name="Foley K."/>
            <person name="Gage D."/>
            <person name="Galagan J."/>
            <person name="Gearin G."/>
            <person name="Gnerre S."/>
            <person name="Gnirke A."/>
            <person name="Goyette A."/>
            <person name="Graham J."/>
            <person name="Grandbois E."/>
            <person name="Gyaltsen K."/>
            <person name="Hafez N."/>
            <person name="Hagopian D."/>
            <person name="Hagos B."/>
            <person name="Hall J."/>
            <person name="Hatcher B."/>
            <person name="Heller A."/>
            <person name="Higgins H."/>
            <person name="Honan T."/>
            <person name="Horn A."/>
            <person name="Houde N."/>
            <person name="Hughes L."/>
            <person name="Hulme W."/>
            <person name="Husby E."/>
            <person name="Iliev I."/>
            <person name="Jaffe D."/>
            <person name="Jones C."/>
            <person name="Kamal M."/>
            <person name="Kamat A."/>
            <person name="Kamvysselis M."/>
            <person name="Karlsson E."/>
            <person name="Kells C."/>
            <person name="Kieu A."/>
            <person name="Kisner P."/>
            <person name="Kodira C."/>
            <person name="Kulbokas E."/>
            <person name="Labutti K."/>
            <person name="Lama D."/>
            <person name="Landers T."/>
            <person name="Leger J."/>
            <person name="Levine S."/>
            <person name="Lewis D."/>
            <person name="Lewis T."/>
            <person name="Lindblad-toh K."/>
            <person name="Liu X."/>
            <person name="Lokyitsang T."/>
            <person name="Lokyitsang Y."/>
            <person name="Lucien O."/>
            <person name="Lui A."/>
            <person name="Ma L.J."/>
            <person name="Mabbitt R."/>
            <person name="Macdonald J."/>
            <person name="Maclean C."/>
            <person name="Major J."/>
            <person name="Manning J."/>
            <person name="Marabella R."/>
            <person name="Maru K."/>
            <person name="Matthews C."/>
            <person name="Mauceli E."/>
            <person name="Mccarthy M."/>
            <person name="Mcdonough S."/>
            <person name="Mcghee T."/>
            <person name="Meldrim J."/>
            <person name="Meneus L."/>
            <person name="Mesirov J."/>
            <person name="Mihalev A."/>
            <person name="Mihova T."/>
            <person name="Mikkelsen T."/>
            <person name="Mlenga V."/>
            <person name="Moru K."/>
            <person name="Mozes J."/>
            <person name="Mulrain L."/>
            <person name="Munson G."/>
            <person name="Naylor J."/>
            <person name="Newes C."/>
            <person name="Nguyen C."/>
            <person name="Nguyen N."/>
            <person name="Nguyen T."/>
            <person name="Nicol R."/>
            <person name="Nielsen C."/>
            <person name="Nizzari M."/>
            <person name="Norbu C."/>
            <person name="Norbu N."/>
            <person name="O'donnell P."/>
            <person name="Okoawo O."/>
            <person name="O'leary S."/>
            <person name="Omotosho B."/>
            <person name="O'neill K."/>
            <person name="Osman S."/>
            <person name="Parker S."/>
            <person name="Perrin D."/>
            <person name="Phunkhang P."/>
            <person name="Piqani B."/>
            <person name="Purcell S."/>
            <person name="Rachupka T."/>
            <person name="Ramasamy U."/>
            <person name="Rameau R."/>
            <person name="Ray V."/>
            <person name="Raymond C."/>
            <person name="Retta R."/>
            <person name="Richardson S."/>
            <person name="Rise C."/>
            <person name="Rodriguez J."/>
            <person name="Rogers J."/>
            <person name="Rogov P."/>
            <person name="Rutman M."/>
            <person name="Schupbach R."/>
            <person name="Seaman C."/>
            <person name="Settipalli S."/>
            <person name="Sharpe T."/>
            <person name="Sheridan J."/>
            <person name="Sherpa N."/>
            <person name="Shi J."/>
            <person name="Smirnov S."/>
            <person name="Smith C."/>
            <person name="Sougnez C."/>
            <person name="Spencer B."/>
            <person name="Stalker J."/>
            <person name="Stange-thomann N."/>
            <person name="Stavropoulos S."/>
            <person name="Stetson K."/>
            <person name="Stone C."/>
            <person name="Stone S."/>
            <person name="Stubbs M."/>
            <person name="Talamas J."/>
            <person name="Tchuinga P."/>
            <person name="Tenzing P."/>
            <person name="Tesfaye S."/>
            <person name="Theodore J."/>
            <person name="Thoulutsang Y."/>
            <person name="Topham K."/>
            <person name="Towey S."/>
            <person name="Tsamla T."/>
            <person name="Tsomo N."/>
            <person name="Vallee D."/>
            <person name="Vassiliev H."/>
            <person name="Venkataraman V."/>
            <person name="Vinson J."/>
            <person name="Vo A."/>
            <person name="Wade C."/>
            <person name="Wang S."/>
            <person name="Wangchuk T."/>
            <person name="Wangdi T."/>
            <person name="Whittaker C."/>
            <person name="Wilkinson J."/>
            <person name="Wu Y."/>
            <person name="Wyman D."/>
            <person name="Yadav S."/>
            <person name="Yang S."/>
            <person name="Yang X."/>
            <person name="Yeager S."/>
            <person name="Yee E."/>
            <person name="Young G."/>
            <person name="Zainoun J."/>
            <person name="Zembeck L."/>
            <person name="Zimmer A."/>
            <person name="Zody M."/>
            <person name="Lander E."/>
        </authorList>
    </citation>
    <scope>NUCLEOTIDE SEQUENCE [LARGE SCALE GENOMIC DNA]</scope>
</reference>
<organism evidence="1 2">
    <name type="scientific">Ciona savignyi</name>
    <name type="common">Pacific transparent sea squirt</name>
    <dbReference type="NCBI Taxonomy" id="51511"/>
    <lineage>
        <taxon>Eukaryota</taxon>
        <taxon>Metazoa</taxon>
        <taxon>Chordata</taxon>
        <taxon>Tunicata</taxon>
        <taxon>Ascidiacea</taxon>
        <taxon>Phlebobranchia</taxon>
        <taxon>Cionidae</taxon>
        <taxon>Ciona</taxon>
    </lineage>
</organism>
<proteinExistence type="predicted"/>
<evidence type="ECO:0000313" key="1">
    <source>
        <dbReference type="Ensembl" id="ENSCSAVP00000007805.1"/>
    </source>
</evidence>
<keyword evidence="2" id="KW-1185">Reference proteome</keyword>
<sequence>MVKILIKEALDDVAENTSMEEVSSATDGKWDEFGFSRTLEDETETSLLSTASRLK</sequence>
<name>H2YR45_CIOSA</name>
<accession>H2YR45</accession>
<reference evidence="1" key="3">
    <citation type="submission" date="2025-09" db="UniProtKB">
        <authorList>
            <consortium name="Ensembl"/>
        </authorList>
    </citation>
    <scope>IDENTIFICATION</scope>
</reference>
<dbReference type="InParanoid" id="H2YR45"/>
<dbReference type="Proteomes" id="UP000007875">
    <property type="component" value="Unassembled WGS sequence"/>
</dbReference>
<dbReference type="AlphaFoldDB" id="H2YR45"/>
<dbReference type="Ensembl" id="ENSCSAVT00000007910.1">
    <property type="protein sequence ID" value="ENSCSAVP00000007805.1"/>
    <property type="gene ID" value="ENSCSAVG00000004669.1"/>
</dbReference>
<evidence type="ECO:0000313" key="2">
    <source>
        <dbReference type="Proteomes" id="UP000007875"/>
    </source>
</evidence>
<reference evidence="1" key="2">
    <citation type="submission" date="2025-08" db="UniProtKB">
        <authorList>
            <consortium name="Ensembl"/>
        </authorList>
    </citation>
    <scope>IDENTIFICATION</scope>
</reference>
<protein>
    <submittedName>
        <fullName evidence="1">Uncharacterized protein</fullName>
    </submittedName>
</protein>
<dbReference type="HOGENOM" id="CLU_3037553_0_0_1"/>